<name>A0A511ZKY1_9BACI</name>
<dbReference type="Proteomes" id="UP000321558">
    <property type="component" value="Unassembled WGS sequence"/>
</dbReference>
<reference evidence="2 3" key="1">
    <citation type="submission" date="2019-07" db="EMBL/GenBank/DDBJ databases">
        <title>Whole genome shotgun sequence of Oceanobacillus sojae NBRC 105379.</title>
        <authorList>
            <person name="Hosoyama A."/>
            <person name="Uohara A."/>
            <person name="Ohji S."/>
            <person name="Ichikawa N."/>
        </authorList>
    </citation>
    <scope>NUCLEOTIDE SEQUENCE [LARGE SCALE GENOMIC DNA]</scope>
    <source>
        <strain evidence="2 3">NBRC 105379</strain>
    </source>
</reference>
<accession>A0A511ZKY1</accession>
<feature type="transmembrane region" description="Helical" evidence="1">
    <location>
        <begin position="47"/>
        <end position="70"/>
    </location>
</feature>
<dbReference type="EMBL" id="BJYM01000011">
    <property type="protein sequence ID" value="GEN88123.1"/>
    <property type="molecule type" value="Genomic_DNA"/>
</dbReference>
<keyword evidence="1" id="KW-0812">Transmembrane</keyword>
<gene>
    <name evidence="2" type="ORF">OSO01_28620</name>
</gene>
<evidence type="ECO:0000313" key="3">
    <source>
        <dbReference type="Proteomes" id="UP000321558"/>
    </source>
</evidence>
<protein>
    <submittedName>
        <fullName evidence="2">Uncharacterized protein</fullName>
    </submittedName>
</protein>
<feature type="transmembrane region" description="Helical" evidence="1">
    <location>
        <begin position="12"/>
        <end position="35"/>
    </location>
</feature>
<evidence type="ECO:0000313" key="2">
    <source>
        <dbReference type="EMBL" id="GEN88123.1"/>
    </source>
</evidence>
<comment type="caution">
    <text evidence="2">The sequence shown here is derived from an EMBL/GenBank/DDBJ whole genome shotgun (WGS) entry which is preliminary data.</text>
</comment>
<proteinExistence type="predicted"/>
<dbReference type="AlphaFoldDB" id="A0A511ZKY1"/>
<sequence length="107" mass="11983">MSLSGIVSIGNIGINAVYVYLGMMLLCTAAVYYIVKKIYKWAIKKQMLRFLSYIGASTIIISLTVILAVLQERNAWQFLKAAMQSLAFLGISLAVLPLLHQFLLKRK</sequence>
<keyword evidence="1" id="KW-1133">Transmembrane helix</keyword>
<keyword evidence="1" id="KW-0472">Membrane</keyword>
<keyword evidence="3" id="KW-1185">Reference proteome</keyword>
<feature type="transmembrane region" description="Helical" evidence="1">
    <location>
        <begin position="82"/>
        <end position="104"/>
    </location>
</feature>
<organism evidence="2 3">
    <name type="scientific">Oceanobacillus sojae</name>
    <dbReference type="NCBI Taxonomy" id="582851"/>
    <lineage>
        <taxon>Bacteria</taxon>
        <taxon>Bacillati</taxon>
        <taxon>Bacillota</taxon>
        <taxon>Bacilli</taxon>
        <taxon>Bacillales</taxon>
        <taxon>Bacillaceae</taxon>
        <taxon>Oceanobacillus</taxon>
    </lineage>
</organism>
<evidence type="ECO:0000256" key="1">
    <source>
        <dbReference type="SAM" id="Phobius"/>
    </source>
</evidence>
<dbReference type="RefSeq" id="WP_156986019.1">
    <property type="nucleotide sequence ID" value="NZ_BJYM01000011.1"/>
</dbReference>